<sequence>MQPLGSSDWDSWIRTFWKSTNFDLSMSNEKRRRLAQTLFLQTAGWVYWKRPDEIVNSRLCFSTDYSTRTGRVLLPTPKSFTLNCCSTSLTTVWQSMHTKVPATSSGCTGCVLTTWPEILTSDPILEVVNWRMLTLVGTSVNPT</sequence>
<evidence type="ECO:0000313" key="1">
    <source>
        <dbReference type="EMBL" id="CAB0018214.1"/>
    </source>
</evidence>
<evidence type="ECO:0000313" key="2">
    <source>
        <dbReference type="Proteomes" id="UP000479000"/>
    </source>
</evidence>
<dbReference type="Proteomes" id="UP000479000">
    <property type="component" value="Unassembled WGS sequence"/>
</dbReference>
<proteinExistence type="predicted"/>
<keyword evidence="2" id="KW-1185">Reference proteome</keyword>
<name>A0A6H5HK39_9HEMI</name>
<dbReference type="AlphaFoldDB" id="A0A6H5HK39"/>
<protein>
    <submittedName>
        <fullName evidence="1">Uncharacterized protein</fullName>
    </submittedName>
</protein>
<dbReference type="EMBL" id="CADCXU010032289">
    <property type="protein sequence ID" value="CAB0018214.1"/>
    <property type="molecule type" value="Genomic_DNA"/>
</dbReference>
<accession>A0A6H5HK39</accession>
<reference evidence="1 2" key="1">
    <citation type="submission" date="2020-02" db="EMBL/GenBank/DDBJ databases">
        <authorList>
            <person name="Ferguson B K."/>
        </authorList>
    </citation>
    <scope>NUCLEOTIDE SEQUENCE [LARGE SCALE GENOMIC DNA]</scope>
</reference>
<gene>
    <name evidence="1" type="ORF">NTEN_LOCUS22123</name>
</gene>
<organism evidence="1 2">
    <name type="scientific">Nesidiocoris tenuis</name>
    <dbReference type="NCBI Taxonomy" id="355587"/>
    <lineage>
        <taxon>Eukaryota</taxon>
        <taxon>Metazoa</taxon>
        <taxon>Ecdysozoa</taxon>
        <taxon>Arthropoda</taxon>
        <taxon>Hexapoda</taxon>
        <taxon>Insecta</taxon>
        <taxon>Pterygota</taxon>
        <taxon>Neoptera</taxon>
        <taxon>Paraneoptera</taxon>
        <taxon>Hemiptera</taxon>
        <taxon>Heteroptera</taxon>
        <taxon>Panheteroptera</taxon>
        <taxon>Cimicomorpha</taxon>
        <taxon>Miridae</taxon>
        <taxon>Dicyphina</taxon>
        <taxon>Nesidiocoris</taxon>
    </lineage>
</organism>